<dbReference type="CDD" id="cd00446">
    <property type="entry name" value="GrpE"/>
    <property type="match status" value="1"/>
</dbReference>
<evidence type="ECO:0000256" key="1">
    <source>
        <dbReference type="ARBA" id="ARBA00009054"/>
    </source>
</evidence>
<feature type="compositionally biased region" description="Acidic residues" evidence="6">
    <location>
        <begin position="71"/>
        <end position="89"/>
    </location>
</feature>
<evidence type="ECO:0000313" key="7">
    <source>
        <dbReference type="EMBL" id="QLG48370.1"/>
    </source>
</evidence>
<keyword evidence="3" id="KW-0963">Cytoplasm</keyword>
<dbReference type="Gene3D" id="3.90.20.20">
    <property type="match status" value="1"/>
</dbReference>
<dbReference type="PANTHER" id="PTHR21237:SF23">
    <property type="entry name" value="GRPE PROTEIN HOMOLOG, MITOCHONDRIAL"/>
    <property type="match status" value="1"/>
</dbReference>
<evidence type="ECO:0000256" key="4">
    <source>
        <dbReference type="RuleBase" id="RU004478"/>
    </source>
</evidence>
<feature type="compositionally biased region" description="Acidic residues" evidence="6">
    <location>
        <begin position="381"/>
        <end position="396"/>
    </location>
</feature>
<dbReference type="EMBL" id="CP058601">
    <property type="protein sequence ID" value="QLG48370.1"/>
    <property type="molecule type" value="Genomic_DNA"/>
</dbReference>
<dbReference type="AlphaFoldDB" id="A0A7D5GJF9"/>
<sequence length="396" mass="43642">MSEDEGTNASAQGVQSEEESNDGEMADVNPEESVGGETESAPDSNDSESEPSATESESEATDIGSNRGTTEDETEAETDTDDDAPETSEDIQRVLDRVTEYDDELAHKVSSIVEEARDLNGTVTHQREELEDLEERIESQAETIGELQDELDEYEQALNERDEQLEAHKEEIDELKSRLKRKQADFQNYKKRAKKRQQQIKDRATEDLVERLIGVRDNLKRALEEESDDTESLQQGVEMTLREFDRILEDENVSEIDPEPGTEADPQRHEVMMQVESSRPEGTIDEVYTPGYEMGDKVIQNAQVTISNGDPGTETESPADDAERGSEGASDDSEAGSDEDADESAETNASTDGSVDVSDDAGEKEETDADDGAIELGGEVATDDDIDETPVDDVDE</sequence>
<comment type="function">
    <text evidence="3">Participates actively in the response to hyperosmotic and heat shock by preventing the aggregation of stress-denatured proteins, in association with DnaK and GrpE. It is the nucleotide exchange factor for DnaK and may function as a thermosensor. Unfolded proteins bind initially to DnaJ; upon interaction with the DnaJ-bound protein, DnaK hydrolyzes its bound ATP, resulting in the formation of a stable complex. GrpE releases ADP from DnaK; ATP binding to DnaK triggers the release of the substrate protein, thus completing the reaction cycle. Several rounds of ATP-dependent interactions between DnaJ, DnaK and GrpE are required for fully efficient folding.</text>
</comment>
<comment type="similarity">
    <text evidence="1 3 4">Belongs to the GrpE family.</text>
</comment>
<evidence type="ECO:0000256" key="3">
    <source>
        <dbReference type="HAMAP-Rule" id="MF_01151"/>
    </source>
</evidence>
<dbReference type="PANTHER" id="PTHR21237">
    <property type="entry name" value="GRPE PROTEIN"/>
    <property type="match status" value="1"/>
</dbReference>
<accession>A0A7D5GJF9</accession>
<gene>
    <name evidence="3 7" type="primary">grpE</name>
    <name evidence="7" type="ORF">HYG82_05665</name>
</gene>
<keyword evidence="5" id="KW-0175">Coiled coil</keyword>
<dbReference type="Gene3D" id="2.30.22.10">
    <property type="entry name" value="Head domain of nucleotide exchange factor GrpE"/>
    <property type="match status" value="1"/>
</dbReference>
<feature type="region of interest" description="Disordered" evidence="6">
    <location>
        <begin position="249"/>
        <end position="268"/>
    </location>
</feature>
<dbReference type="GO" id="GO:0042803">
    <property type="term" value="F:protein homodimerization activity"/>
    <property type="evidence" value="ECO:0007669"/>
    <property type="project" value="InterPro"/>
</dbReference>
<feature type="compositionally biased region" description="Polar residues" evidence="6">
    <location>
        <begin position="300"/>
        <end position="316"/>
    </location>
</feature>
<dbReference type="GeneID" id="56032758"/>
<keyword evidence="3" id="KW-0346">Stress response</keyword>
<proteinExistence type="inferred from homology"/>
<dbReference type="RefSeq" id="WP_179260109.1">
    <property type="nucleotide sequence ID" value="NZ_CP058601.1"/>
</dbReference>
<feature type="region of interest" description="Disordered" evidence="6">
    <location>
        <begin position="273"/>
        <end position="396"/>
    </location>
</feature>
<feature type="compositionally biased region" description="Acidic residues" evidence="6">
    <location>
        <begin position="357"/>
        <end position="373"/>
    </location>
</feature>
<dbReference type="GO" id="GO:0005737">
    <property type="term" value="C:cytoplasm"/>
    <property type="evidence" value="ECO:0007669"/>
    <property type="project" value="UniProtKB-SubCell"/>
</dbReference>
<dbReference type="SUPFAM" id="SSF58014">
    <property type="entry name" value="Coiled-coil domain of nucleotide exchange factor GrpE"/>
    <property type="match status" value="1"/>
</dbReference>
<dbReference type="Pfam" id="PF01025">
    <property type="entry name" value="GrpE"/>
    <property type="match status" value="1"/>
</dbReference>
<evidence type="ECO:0000313" key="8">
    <source>
        <dbReference type="Proteomes" id="UP000509241"/>
    </source>
</evidence>
<evidence type="ECO:0000256" key="6">
    <source>
        <dbReference type="SAM" id="MobiDB-lite"/>
    </source>
</evidence>
<evidence type="ECO:0000256" key="2">
    <source>
        <dbReference type="ARBA" id="ARBA00023186"/>
    </source>
</evidence>
<dbReference type="OrthoDB" id="372230at2157"/>
<dbReference type="GO" id="GO:0051082">
    <property type="term" value="F:unfolded protein binding"/>
    <property type="evidence" value="ECO:0007669"/>
    <property type="project" value="TreeGrafter"/>
</dbReference>
<feature type="coiled-coil region" evidence="5">
    <location>
        <begin position="116"/>
        <end position="236"/>
    </location>
</feature>
<organism evidence="7 8">
    <name type="scientific">Natrinema halophilum</name>
    <dbReference type="NCBI Taxonomy" id="1699371"/>
    <lineage>
        <taxon>Archaea</taxon>
        <taxon>Methanobacteriati</taxon>
        <taxon>Methanobacteriota</taxon>
        <taxon>Stenosarchaea group</taxon>
        <taxon>Halobacteria</taxon>
        <taxon>Halobacteriales</taxon>
        <taxon>Natrialbaceae</taxon>
        <taxon>Natrinema</taxon>
    </lineage>
</organism>
<feature type="compositionally biased region" description="Acidic residues" evidence="6">
    <location>
        <begin position="329"/>
        <end position="345"/>
    </location>
</feature>
<dbReference type="GO" id="GO:0051087">
    <property type="term" value="F:protein-folding chaperone binding"/>
    <property type="evidence" value="ECO:0007669"/>
    <property type="project" value="InterPro"/>
</dbReference>
<keyword evidence="8" id="KW-1185">Reference proteome</keyword>
<dbReference type="GO" id="GO:0000774">
    <property type="term" value="F:adenyl-nucleotide exchange factor activity"/>
    <property type="evidence" value="ECO:0007669"/>
    <property type="project" value="InterPro"/>
</dbReference>
<comment type="subunit">
    <text evidence="3">Homodimer.</text>
</comment>
<name>A0A7D5GJF9_9EURY</name>
<dbReference type="InterPro" id="IPR009012">
    <property type="entry name" value="GrpE_head"/>
</dbReference>
<dbReference type="KEGG" id="haly:HYG82_05665"/>
<dbReference type="GO" id="GO:0006457">
    <property type="term" value="P:protein folding"/>
    <property type="evidence" value="ECO:0007669"/>
    <property type="project" value="InterPro"/>
</dbReference>
<dbReference type="InterPro" id="IPR000740">
    <property type="entry name" value="GrpE"/>
</dbReference>
<dbReference type="SUPFAM" id="SSF51064">
    <property type="entry name" value="Head domain of nucleotide exchange factor GrpE"/>
    <property type="match status" value="1"/>
</dbReference>
<feature type="region of interest" description="Disordered" evidence="6">
    <location>
        <begin position="1"/>
        <end position="92"/>
    </location>
</feature>
<feature type="compositionally biased region" description="Acidic residues" evidence="6">
    <location>
        <begin position="16"/>
        <end position="25"/>
    </location>
</feature>
<reference evidence="7 8" key="1">
    <citation type="submission" date="2020-07" db="EMBL/GenBank/DDBJ databases">
        <authorList>
            <person name="Cui H."/>
        </authorList>
    </citation>
    <scope>NUCLEOTIDE SEQUENCE [LARGE SCALE GENOMIC DNA]</scope>
    <source>
        <strain evidence="7 8">YPL8</strain>
    </source>
</reference>
<evidence type="ECO:0000256" key="5">
    <source>
        <dbReference type="SAM" id="Coils"/>
    </source>
</evidence>
<dbReference type="InterPro" id="IPR013805">
    <property type="entry name" value="GrpE_CC"/>
</dbReference>
<dbReference type="HAMAP" id="MF_01151">
    <property type="entry name" value="GrpE"/>
    <property type="match status" value="1"/>
</dbReference>
<dbReference type="PRINTS" id="PR00773">
    <property type="entry name" value="GRPEPROTEIN"/>
</dbReference>
<feature type="compositionally biased region" description="Acidic residues" evidence="6">
    <location>
        <begin position="250"/>
        <end position="262"/>
    </location>
</feature>
<keyword evidence="2 3" id="KW-0143">Chaperone</keyword>
<dbReference type="Proteomes" id="UP000509241">
    <property type="component" value="Chromosome"/>
</dbReference>
<comment type="subcellular location">
    <subcellularLocation>
        <location evidence="3">Cytoplasm</location>
    </subcellularLocation>
</comment>
<protein>
    <recommendedName>
        <fullName evidence="3">Protein GrpE</fullName>
    </recommendedName>
    <alternativeName>
        <fullName evidence="3">HSP-70 cofactor</fullName>
    </alternativeName>
</protein>